<dbReference type="EMBL" id="FOQH01000006">
    <property type="protein sequence ID" value="SFI36208.1"/>
    <property type="molecule type" value="Genomic_DNA"/>
</dbReference>
<keyword evidence="2" id="KW-1185">Reference proteome</keyword>
<protein>
    <recommendedName>
        <fullName evidence="3">DNA cytosine methyltransferase</fullName>
    </recommendedName>
</protein>
<organism evidence="1 2">
    <name type="scientific">Albimonas pacifica</name>
    <dbReference type="NCBI Taxonomy" id="1114924"/>
    <lineage>
        <taxon>Bacteria</taxon>
        <taxon>Pseudomonadati</taxon>
        <taxon>Pseudomonadota</taxon>
        <taxon>Alphaproteobacteria</taxon>
        <taxon>Rhodobacterales</taxon>
        <taxon>Paracoccaceae</taxon>
        <taxon>Albimonas</taxon>
    </lineage>
</organism>
<dbReference type="AlphaFoldDB" id="A0A1I3HKA7"/>
<name>A0A1I3HKA7_9RHOB</name>
<dbReference type="RefSeq" id="WP_092860417.1">
    <property type="nucleotide sequence ID" value="NZ_FOQH01000006.1"/>
</dbReference>
<dbReference type="STRING" id="1114924.SAMN05216258_10646"/>
<evidence type="ECO:0000313" key="2">
    <source>
        <dbReference type="Proteomes" id="UP000199377"/>
    </source>
</evidence>
<accession>A0A1I3HKA7</accession>
<dbReference type="Proteomes" id="UP000199377">
    <property type="component" value="Unassembled WGS sequence"/>
</dbReference>
<gene>
    <name evidence="1" type="ORF">SAMN05216258_10646</name>
</gene>
<evidence type="ECO:0008006" key="3">
    <source>
        <dbReference type="Google" id="ProtNLM"/>
    </source>
</evidence>
<proteinExistence type="predicted"/>
<reference evidence="1 2" key="1">
    <citation type="submission" date="2016-10" db="EMBL/GenBank/DDBJ databases">
        <authorList>
            <person name="de Groot N.N."/>
        </authorList>
    </citation>
    <scope>NUCLEOTIDE SEQUENCE [LARGE SCALE GENOMIC DNA]</scope>
    <source>
        <strain evidence="1 2">CGMCC 1.11030</strain>
    </source>
</reference>
<evidence type="ECO:0000313" key="1">
    <source>
        <dbReference type="EMBL" id="SFI36208.1"/>
    </source>
</evidence>
<sequence>MTARVLIGCETSGVMRRAFAARGFDVWSCDLLPAEDGSNRHITGDVRDHLADGWDLLCVMHPPCTRLCNSGVRWLSAPPNGRTLPEMWAELDDAVDLFAACWRAPVERVAVENPVMHRHARERMPADLPKPQIVQPWWFGEPFFKATGLYTRGLPPLAPTDKLTPPAPGTEAHKAWSAVHRASPGPDRWRFRSRTFEGVAAACADQWGDAIREHLAA</sequence>
<dbReference type="OrthoDB" id="9134166at2"/>